<accession>A0ABR3QQC8</accession>
<reference evidence="3 4" key="1">
    <citation type="submission" date="2024-02" db="EMBL/GenBank/DDBJ databases">
        <title>De novo assembly and annotation of 12 fungi associated with fruit tree decline syndrome in Ontario, Canada.</title>
        <authorList>
            <person name="Sulman M."/>
            <person name="Ellouze W."/>
            <person name="Ilyukhin E."/>
        </authorList>
    </citation>
    <scope>NUCLEOTIDE SEQUENCE [LARGE SCALE GENOMIC DNA]</scope>
    <source>
        <strain evidence="3 4">M97-236</strain>
    </source>
</reference>
<feature type="chain" id="PRO_5045201890" evidence="2">
    <location>
        <begin position="21"/>
        <end position="275"/>
    </location>
</feature>
<feature type="signal peptide" evidence="2">
    <location>
        <begin position="1"/>
        <end position="20"/>
    </location>
</feature>
<evidence type="ECO:0000256" key="1">
    <source>
        <dbReference type="SAM" id="MobiDB-lite"/>
    </source>
</evidence>
<gene>
    <name evidence="3" type="ORF">SLS59_008907</name>
</gene>
<keyword evidence="4" id="KW-1185">Reference proteome</keyword>
<evidence type="ECO:0000256" key="2">
    <source>
        <dbReference type="SAM" id="SignalP"/>
    </source>
</evidence>
<dbReference type="Proteomes" id="UP001521222">
    <property type="component" value="Unassembled WGS sequence"/>
</dbReference>
<dbReference type="EMBL" id="JAKIXB020000036">
    <property type="protein sequence ID" value="KAL1594283.1"/>
    <property type="molecule type" value="Genomic_DNA"/>
</dbReference>
<evidence type="ECO:0000313" key="4">
    <source>
        <dbReference type="Proteomes" id="UP001521222"/>
    </source>
</evidence>
<organism evidence="3 4">
    <name type="scientific">Nothophoma quercina</name>
    <dbReference type="NCBI Taxonomy" id="749835"/>
    <lineage>
        <taxon>Eukaryota</taxon>
        <taxon>Fungi</taxon>
        <taxon>Dikarya</taxon>
        <taxon>Ascomycota</taxon>
        <taxon>Pezizomycotina</taxon>
        <taxon>Dothideomycetes</taxon>
        <taxon>Pleosporomycetidae</taxon>
        <taxon>Pleosporales</taxon>
        <taxon>Pleosporineae</taxon>
        <taxon>Didymellaceae</taxon>
        <taxon>Nothophoma</taxon>
    </lineage>
</organism>
<feature type="region of interest" description="Disordered" evidence="1">
    <location>
        <begin position="59"/>
        <end position="118"/>
    </location>
</feature>
<comment type="caution">
    <text evidence="3">The sequence shown here is derived from an EMBL/GenBank/DDBJ whole genome shotgun (WGS) entry which is preliminary data.</text>
</comment>
<proteinExistence type="predicted"/>
<sequence length="275" mass="29550">MVSVKRIIIATSFLLSGVVAAPFPSDALNAATAGVSTTNSVVHESRDLYEASAVEIEVRKDKKAKPTPTKGKPAQATPAKPKTTPKKNPKKDPKACPIKAGEGRPKKPVQRRSGRMTSTKDFDNILEDKFVLATSLKTATSVKITDLSGCTALFFWDDTFRPSAYHIFCGDEKTKAKLAAETVGELELGTNGVAIVAGNKKKQDDAKAGIEAYNTSVEADFKIKVLENKSKIYDESKTVQKKASDPLMRFSITARVGDSSMTLNPVLGPGVSQQC</sequence>
<name>A0ABR3QQC8_9PLEO</name>
<evidence type="ECO:0000313" key="3">
    <source>
        <dbReference type="EMBL" id="KAL1594283.1"/>
    </source>
</evidence>
<keyword evidence="2" id="KW-0732">Signal</keyword>
<feature type="compositionally biased region" description="Low complexity" evidence="1">
    <location>
        <begin position="66"/>
        <end position="82"/>
    </location>
</feature>
<protein>
    <submittedName>
        <fullName evidence="3">Uncharacterized protein</fullName>
    </submittedName>
</protein>